<dbReference type="SMART" id="SM00207">
    <property type="entry name" value="TNF"/>
    <property type="match status" value="1"/>
</dbReference>
<dbReference type="Gene3D" id="2.60.120.40">
    <property type="match status" value="1"/>
</dbReference>
<keyword evidence="7 11" id="KW-1133">Transmembrane helix</keyword>
<organism evidence="13 14">
    <name type="scientific">Amphiprion ocellaris</name>
    <name type="common">Clown anemonefish</name>
    <dbReference type="NCBI Taxonomy" id="80972"/>
    <lineage>
        <taxon>Eukaryota</taxon>
        <taxon>Metazoa</taxon>
        <taxon>Chordata</taxon>
        <taxon>Craniata</taxon>
        <taxon>Vertebrata</taxon>
        <taxon>Euteleostomi</taxon>
        <taxon>Actinopterygii</taxon>
        <taxon>Neopterygii</taxon>
        <taxon>Teleostei</taxon>
        <taxon>Neoteleostei</taxon>
        <taxon>Acanthomorphata</taxon>
        <taxon>Ovalentaria</taxon>
        <taxon>Pomacentridae</taxon>
        <taxon>Amphiprion</taxon>
    </lineage>
</organism>
<feature type="transmembrane region" description="Helical" evidence="11">
    <location>
        <begin position="34"/>
        <end position="52"/>
    </location>
</feature>
<keyword evidence="8 11" id="KW-0472">Membrane</keyword>
<comment type="similarity">
    <text evidence="2">Belongs to the tumor necrosis factor family.</text>
</comment>
<dbReference type="GO" id="GO:0006955">
    <property type="term" value="P:immune response"/>
    <property type="evidence" value="ECO:0007669"/>
    <property type="project" value="InterPro"/>
</dbReference>
<dbReference type="PANTHER" id="PTHR11471:SF23">
    <property type="entry name" value="TUMOR NECROSIS FACTOR"/>
    <property type="match status" value="1"/>
</dbReference>
<evidence type="ECO:0000256" key="6">
    <source>
        <dbReference type="ARBA" id="ARBA00022968"/>
    </source>
</evidence>
<dbReference type="InterPro" id="IPR008983">
    <property type="entry name" value="Tumour_necrosis_fac-like_dom"/>
</dbReference>
<evidence type="ECO:0000256" key="10">
    <source>
        <dbReference type="ARBA" id="ARBA00029751"/>
    </source>
</evidence>
<feature type="domain" description="THD" evidence="12">
    <location>
        <begin position="80"/>
        <end position="241"/>
    </location>
</feature>
<evidence type="ECO:0000256" key="2">
    <source>
        <dbReference type="ARBA" id="ARBA00008670"/>
    </source>
</evidence>
<dbReference type="SUPFAM" id="SSF49842">
    <property type="entry name" value="TNF-like"/>
    <property type="match status" value="1"/>
</dbReference>
<dbReference type="PRINTS" id="PR01234">
    <property type="entry name" value="TNECROSISFCT"/>
</dbReference>
<keyword evidence="4" id="KW-0202">Cytokine</keyword>
<dbReference type="InterPro" id="IPR006052">
    <property type="entry name" value="TNF_dom"/>
</dbReference>
<evidence type="ECO:0000256" key="4">
    <source>
        <dbReference type="ARBA" id="ARBA00022514"/>
    </source>
</evidence>
<keyword evidence="6" id="KW-0735">Signal-anchor</keyword>
<evidence type="ECO:0000256" key="5">
    <source>
        <dbReference type="ARBA" id="ARBA00022692"/>
    </source>
</evidence>
<accession>A0AAQ5X5A9</accession>
<dbReference type="GeneTree" id="ENSGT01060000248544"/>
<evidence type="ECO:0000256" key="9">
    <source>
        <dbReference type="ARBA" id="ARBA00023157"/>
    </source>
</evidence>
<evidence type="ECO:0000256" key="1">
    <source>
        <dbReference type="ARBA" id="ARBA00004606"/>
    </source>
</evidence>
<keyword evidence="5 11" id="KW-0812">Transmembrane</keyword>
<dbReference type="GeneID" id="111575173"/>
<reference evidence="13 14" key="1">
    <citation type="submission" date="2022-01" db="EMBL/GenBank/DDBJ databases">
        <title>A chromosome-scale genome assembly of the false clownfish, Amphiprion ocellaris.</title>
        <authorList>
            <person name="Ryu T."/>
        </authorList>
    </citation>
    <scope>NUCLEOTIDE SEQUENCE [LARGE SCALE GENOMIC DNA]</scope>
</reference>
<dbReference type="PANTHER" id="PTHR11471">
    <property type="entry name" value="TUMOR NECROSIS FACTOR FAMILY MEMBER"/>
    <property type="match status" value="1"/>
</dbReference>
<dbReference type="CDD" id="cd00184">
    <property type="entry name" value="TNF"/>
    <property type="match status" value="1"/>
</dbReference>
<reference evidence="13" key="3">
    <citation type="submission" date="2025-09" db="UniProtKB">
        <authorList>
            <consortium name="Ensembl"/>
        </authorList>
    </citation>
    <scope>IDENTIFICATION</scope>
</reference>
<keyword evidence="14" id="KW-1185">Reference proteome</keyword>
<reference evidence="13" key="2">
    <citation type="submission" date="2025-08" db="UniProtKB">
        <authorList>
            <consortium name="Ensembl"/>
        </authorList>
    </citation>
    <scope>IDENTIFICATION</scope>
</reference>
<evidence type="ECO:0000256" key="8">
    <source>
        <dbReference type="ARBA" id="ARBA00023136"/>
    </source>
</evidence>
<dbReference type="Ensembl" id="ENSAOCT00000047960.1">
    <property type="protein sequence ID" value="ENSAOCP00000035679.1"/>
    <property type="gene ID" value="ENSAOCG00000026035.1"/>
</dbReference>
<dbReference type="GO" id="GO:0005615">
    <property type="term" value="C:extracellular space"/>
    <property type="evidence" value="ECO:0007669"/>
    <property type="project" value="UniProtKB-KW"/>
</dbReference>
<name>A0AAQ5X5A9_AMPOC</name>
<dbReference type="Proteomes" id="UP001501940">
    <property type="component" value="Chromosome 15"/>
</dbReference>
<dbReference type="PROSITE" id="PS50049">
    <property type="entry name" value="THD_2"/>
    <property type="match status" value="1"/>
</dbReference>
<dbReference type="Pfam" id="PF00229">
    <property type="entry name" value="TNF"/>
    <property type="match status" value="1"/>
</dbReference>
<evidence type="ECO:0000259" key="12">
    <source>
        <dbReference type="PROSITE" id="PS50049"/>
    </source>
</evidence>
<evidence type="ECO:0000256" key="3">
    <source>
        <dbReference type="ARBA" id="ARBA00013893"/>
    </source>
</evidence>
<evidence type="ECO:0000313" key="13">
    <source>
        <dbReference type="Ensembl" id="ENSAOCP00000035679.1"/>
    </source>
</evidence>
<dbReference type="AlphaFoldDB" id="A0AAQ5X5A9"/>
<proteinExistence type="inferred from homology"/>
<dbReference type="KEGG" id="aoce:111575173"/>
<evidence type="ECO:0000256" key="7">
    <source>
        <dbReference type="ARBA" id="ARBA00022989"/>
    </source>
</evidence>
<dbReference type="GO" id="GO:0016020">
    <property type="term" value="C:membrane"/>
    <property type="evidence" value="ECO:0007669"/>
    <property type="project" value="UniProtKB-SubCell"/>
</dbReference>
<protein>
    <recommendedName>
        <fullName evidence="3">Tumor necrosis factor</fullName>
    </recommendedName>
    <alternativeName>
        <fullName evidence="10">TNF-alpha</fullName>
    </alternativeName>
</protein>
<keyword evidence="9" id="KW-1015">Disulfide bond</keyword>
<dbReference type="InterPro" id="IPR006053">
    <property type="entry name" value="TNF"/>
</dbReference>
<evidence type="ECO:0000256" key="11">
    <source>
        <dbReference type="SAM" id="Phobius"/>
    </source>
</evidence>
<dbReference type="GO" id="GO:0005164">
    <property type="term" value="F:tumor necrosis factor receptor binding"/>
    <property type="evidence" value="ECO:0007669"/>
    <property type="project" value="InterPro"/>
</dbReference>
<sequence>MEDECKVMLDTAVDTGAREQAAQSVKPSSKLTTALLAFTLCFAATAAAALIFNKDVKGSGPNEDNFDLRHTLRQISNVRAAIHLEGEYNADIKTSVEWKNHVDQSHFQGGLELNNNEIVIPENGLYFVYSQASFRVSCSSNNVDDTASMVHLSHTVKRWSSSYGNDDAKKSYQTILHSVRTACQKIAISESDKDGSWFSAVYMGAVFNLRKGDRLKTVMEEEMLEKLEDEPGKTFFGVFAL</sequence>
<dbReference type="CTD" id="405785"/>
<dbReference type="RefSeq" id="XP_023135904.1">
    <property type="nucleotide sequence ID" value="XM_023280136.3"/>
</dbReference>
<dbReference type="GO" id="GO:0005125">
    <property type="term" value="F:cytokine activity"/>
    <property type="evidence" value="ECO:0007669"/>
    <property type="project" value="UniProtKB-KW"/>
</dbReference>
<comment type="subcellular location">
    <subcellularLocation>
        <location evidence="1">Membrane</location>
        <topology evidence="1">Single-pass type II membrane protein</topology>
    </subcellularLocation>
</comment>
<evidence type="ECO:0000313" key="14">
    <source>
        <dbReference type="Proteomes" id="UP001501940"/>
    </source>
</evidence>